<dbReference type="Gene3D" id="2.60.120.260">
    <property type="entry name" value="Galactose-binding domain-like"/>
    <property type="match status" value="2"/>
</dbReference>
<evidence type="ECO:0000256" key="3">
    <source>
        <dbReference type="ARBA" id="ARBA00022692"/>
    </source>
</evidence>
<proteinExistence type="predicted"/>
<reference evidence="8 9" key="1">
    <citation type="submission" date="2019-02" db="EMBL/GenBank/DDBJ databases">
        <title>Paenibacillus sp. nov., isolated from surface-sterilized tissue of Thalictrum simplex L.</title>
        <authorList>
            <person name="Tuo L."/>
        </authorList>
    </citation>
    <scope>NUCLEOTIDE SEQUENCE [LARGE SCALE GENOMIC DNA]</scope>
    <source>
        <strain evidence="8 9">N2SHLJ1</strain>
    </source>
</reference>
<evidence type="ECO:0000313" key="8">
    <source>
        <dbReference type="EMBL" id="TBL69304.1"/>
    </source>
</evidence>
<evidence type="ECO:0000256" key="7">
    <source>
        <dbReference type="SAM" id="SignalP"/>
    </source>
</evidence>
<feature type="chain" id="PRO_5020739060" description="Cellulose synthase" evidence="7">
    <location>
        <begin position="28"/>
        <end position="728"/>
    </location>
</feature>
<accession>A0A4Q9DFW8</accession>
<dbReference type="GO" id="GO:0006011">
    <property type="term" value="P:UDP-alpha-D-glucose metabolic process"/>
    <property type="evidence" value="ECO:0007669"/>
    <property type="project" value="InterPro"/>
</dbReference>
<evidence type="ECO:0000256" key="4">
    <source>
        <dbReference type="ARBA" id="ARBA00022989"/>
    </source>
</evidence>
<evidence type="ECO:0000256" key="1">
    <source>
        <dbReference type="ARBA" id="ARBA00004162"/>
    </source>
</evidence>
<feature type="signal peptide" evidence="7">
    <location>
        <begin position="1"/>
        <end position="27"/>
    </location>
</feature>
<dbReference type="OrthoDB" id="2440594at2"/>
<dbReference type="Pfam" id="PF03170">
    <property type="entry name" value="BcsB"/>
    <property type="match status" value="1"/>
</dbReference>
<protein>
    <recommendedName>
        <fullName evidence="10">Cellulose synthase</fullName>
    </recommendedName>
</protein>
<dbReference type="EMBL" id="SIRE01000039">
    <property type="protein sequence ID" value="TBL69304.1"/>
    <property type="molecule type" value="Genomic_DNA"/>
</dbReference>
<keyword evidence="5 6" id="KW-0472">Membrane</keyword>
<comment type="subcellular location">
    <subcellularLocation>
        <location evidence="1">Cell membrane</location>
        <topology evidence="1">Single-pass membrane protein</topology>
    </subcellularLocation>
</comment>
<gene>
    <name evidence="8" type="ORF">EYB31_36190</name>
</gene>
<sequence length="728" mass="79548">MNNTRRKLAQLLICLSTLLAPVQEAFADSQSGVPTVSQAASESFPIFADDRVLKGQNAREDFYFEVGKGRVTGANSYLDLSYSNSTTLLAKASSITVMMDDVPLQSIALDTTNKSPSFLRLDLSNLALKAGFHKLSFAAHMELGVNICIDPDNAANWTTVHKTSRLILSFAKAYGNVDLSWYPSPFFEKGSINPMQAIVVVPDDAQQAEFTSAAQLVQYFASQATDKRIQFRVYPESELTDTLLSQYNAIWIGQPEHWKTRGQQMVQSLKPNETAAQGQGLIGIVPSPWNSAAVVPNLVVSGTAEELVRASAILTDETLYSQLQGQTTFIPLSLKSKEGAAAPAFGGKYSVSFEKLGYGNISLEGRRNASATINYPIPSNWDIEDGAHLTLKFRHSAAIAYDRSTITVKVNGIPADTRRLSKTSAGEGLLELDLKQEWIGSRREINIEVAFQFDETDQSDSSKSSASQLADFCGDTYSGWAVIDKTSTLTIIPMPRHSINLQSLPYPFVHDGTWNTTTFLLPERFGSKELNIAMTTIGLIGRNTLQNGANIKLLAANTANLKETIQSDNIIYIGPLNGLPEFLNGNEQLAIQYQGGKIVSNHPKVELLNDLQNNAAVIHLSKSPMNSSRGLLLLSATTAEQEPAIDKMLTDPLEASKLTGKFILIDNTGKVFTFPAAADPEPVKQEKKKAVAWEDAALPKLSPIAFWLAFAFLVCALAVVYLVLRRRK</sequence>
<comment type="caution">
    <text evidence="8">The sequence shown here is derived from an EMBL/GenBank/DDBJ whole genome shotgun (WGS) entry which is preliminary data.</text>
</comment>
<dbReference type="GO" id="GO:0005886">
    <property type="term" value="C:plasma membrane"/>
    <property type="evidence" value="ECO:0007669"/>
    <property type="project" value="UniProtKB-SubCell"/>
</dbReference>
<evidence type="ECO:0008006" key="10">
    <source>
        <dbReference type="Google" id="ProtNLM"/>
    </source>
</evidence>
<keyword evidence="3 6" id="KW-0812">Transmembrane</keyword>
<feature type="transmembrane region" description="Helical" evidence="6">
    <location>
        <begin position="704"/>
        <end position="724"/>
    </location>
</feature>
<dbReference type="InterPro" id="IPR018513">
    <property type="entry name" value="Cell_synthase_bac"/>
</dbReference>
<evidence type="ECO:0000313" key="9">
    <source>
        <dbReference type="Proteomes" id="UP000293142"/>
    </source>
</evidence>
<dbReference type="Proteomes" id="UP000293142">
    <property type="component" value="Unassembled WGS sequence"/>
</dbReference>
<evidence type="ECO:0000256" key="6">
    <source>
        <dbReference type="SAM" id="Phobius"/>
    </source>
</evidence>
<evidence type="ECO:0000256" key="2">
    <source>
        <dbReference type="ARBA" id="ARBA00022475"/>
    </source>
</evidence>
<keyword evidence="4 6" id="KW-1133">Transmembrane helix</keyword>
<dbReference type="PANTHER" id="PTHR39083">
    <property type="entry name" value="CYCLIC DI-GMP-BINDING PROTEIN"/>
    <property type="match status" value="1"/>
</dbReference>
<dbReference type="PANTHER" id="PTHR39083:SF1">
    <property type="entry name" value="CYCLIC DI-GMP-BINDING PROTEIN"/>
    <property type="match status" value="1"/>
</dbReference>
<keyword evidence="9" id="KW-1185">Reference proteome</keyword>
<organism evidence="8 9">
    <name type="scientific">Paenibacillus thalictri</name>
    <dbReference type="NCBI Taxonomy" id="2527873"/>
    <lineage>
        <taxon>Bacteria</taxon>
        <taxon>Bacillati</taxon>
        <taxon>Bacillota</taxon>
        <taxon>Bacilli</taxon>
        <taxon>Bacillales</taxon>
        <taxon>Paenibacillaceae</taxon>
        <taxon>Paenibacillus</taxon>
    </lineage>
</organism>
<dbReference type="AlphaFoldDB" id="A0A4Q9DFW8"/>
<keyword evidence="2" id="KW-1003">Cell membrane</keyword>
<name>A0A4Q9DFW8_9BACL</name>
<keyword evidence="7" id="KW-0732">Signal</keyword>
<dbReference type="RefSeq" id="WP_131018454.1">
    <property type="nucleotide sequence ID" value="NZ_SIRE01000039.1"/>
</dbReference>
<evidence type="ECO:0000256" key="5">
    <source>
        <dbReference type="ARBA" id="ARBA00023136"/>
    </source>
</evidence>